<dbReference type="RefSeq" id="WP_046550996.1">
    <property type="nucleotide sequence ID" value="NZ_CP011308.1"/>
</dbReference>
<feature type="transmembrane region" description="Helical" evidence="5">
    <location>
        <begin position="73"/>
        <end position="95"/>
    </location>
</feature>
<keyword evidence="4 5" id="KW-0472">Membrane</keyword>
<dbReference type="Pfam" id="PF07264">
    <property type="entry name" value="EI24"/>
    <property type="match status" value="1"/>
</dbReference>
<keyword evidence="2 5" id="KW-0812">Transmembrane</keyword>
<evidence type="ECO:0000256" key="2">
    <source>
        <dbReference type="ARBA" id="ARBA00022692"/>
    </source>
</evidence>
<accession>A0A7U4M136</accession>
<dbReference type="OrthoDB" id="5372729at2"/>
<dbReference type="AlphaFoldDB" id="A0A7U4M136"/>
<sequence>MNNVMNSILFGFKEILTWRTMKYITISGVIVSLLWLGIGILLWDNLINFSSKIIDMVPFSMLRSNGAWMLSTFLWFQMTLITFALIFAFFGNLILRKISKEKYSTFSILMLVGSALFWGLIWFFKGSYIYDQFLQLLTWLPFETVEKGIAFLIGFYIIYNAIVMSLVFLASIFSEPLIELIEIEHFPEDKVIRDNVFKTTRYTIKDSAIFIGLSILAFPLLFVPILNFIIQILLWIWLIKDTMSYDAAALTHENVDKSILKEHSRTIWFVAFVTVLFNFIPVFNIFGPFFGLITMFHYFKTLKD</sequence>
<dbReference type="KEGG" id="slh:YH65_05520"/>
<feature type="transmembrane region" description="Helical" evidence="5">
    <location>
        <begin position="107"/>
        <end position="129"/>
    </location>
</feature>
<feature type="transmembrane region" description="Helical" evidence="5">
    <location>
        <begin position="149"/>
        <end position="173"/>
    </location>
</feature>
<keyword evidence="7" id="KW-1185">Reference proteome</keyword>
<protein>
    <recommendedName>
        <fullName evidence="8">EI24 domain-containing protein</fullName>
    </recommendedName>
</protein>
<feature type="transmembrane region" description="Helical" evidence="5">
    <location>
        <begin position="208"/>
        <end position="238"/>
    </location>
</feature>
<organism evidence="6 7">
    <name type="scientific">Sulfurovum lithotrophicum</name>
    <dbReference type="NCBI Taxonomy" id="206403"/>
    <lineage>
        <taxon>Bacteria</taxon>
        <taxon>Pseudomonadati</taxon>
        <taxon>Campylobacterota</taxon>
        <taxon>Epsilonproteobacteria</taxon>
        <taxon>Campylobacterales</taxon>
        <taxon>Sulfurovaceae</taxon>
        <taxon>Sulfurovum</taxon>
    </lineage>
</organism>
<feature type="transmembrane region" description="Helical" evidence="5">
    <location>
        <begin position="266"/>
        <end position="299"/>
    </location>
</feature>
<evidence type="ECO:0008006" key="8">
    <source>
        <dbReference type="Google" id="ProtNLM"/>
    </source>
</evidence>
<feature type="transmembrane region" description="Helical" evidence="5">
    <location>
        <begin position="21"/>
        <end position="43"/>
    </location>
</feature>
<proteinExistence type="predicted"/>
<keyword evidence="3 5" id="KW-1133">Transmembrane helix</keyword>
<gene>
    <name evidence="6" type="ORF">YH65_05520</name>
</gene>
<dbReference type="EMBL" id="CP011308">
    <property type="protein sequence ID" value="AKF24909.1"/>
    <property type="molecule type" value="Genomic_DNA"/>
</dbReference>
<reference evidence="7" key="2">
    <citation type="journal article" date="2017" name="Stand. Genomic Sci.">
        <title>Complete genome sequence of the sulfur-oxidizing chemolithoautotrophic Sulfurovum lithotrophicum 42BKTT.</title>
        <authorList>
            <person name="Jeon W."/>
            <person name="Priscilla L."/>
            <person name="Park G."/>
            <person name="Lee H."/>
            <person name="Lee N."/>
            <person name="Lee D."/>
            <person name="Kwon H."/>
            <person name="Ahn I."/>
            <person name="Lee C."/>
            <person name="Lee H."/>
            <person name="Ahn J."/>
        </authorList>
    </citation>
    <scope>NUCLEOTIDE SEQUENCE [LARGE SCALE GENOMIC DNA]</scope>
    <source>
        <strain evidence="7">ATCC BAA-797 / 42BKT</strain>
    </source>
</reference>
<evidence type="ECO:0000256" key="4">
    <source>
        <dbReference type="ARBA" id="ARBA00023136"/>
    </source>
</evidence>
<evidence type="ECO:0000256" key="3">
    <source>
        <dbReference type="ARBA" id="ARBA00022989"/>
    </source>
</evidence>
<dbReference type="InterPro" id="IPR059112">
    <property type="entry name" value="CysZ/EI24"/>
</dbReference>
<evidence type="ECO:0000256" key="5">
    <source>
        <dbReference type="SAM" id="Phobius"/>
    </source>
</evidence>
<dbReference type="Proteomes" id="UP000034444">
    <property type="component" value="Chromosome"/>
</dbReference>
<name>A0A7U4M136_9BACT</name>
<evidence type="ECO:0000256" key="1">
    <source>
        <dbReference type="ARBA" id="ARBA00004141"/>
    </source>
</evidence>
<reference evidence="6 7" key="1">
    <citation type="submission" date="2015-04" db="EMBL/GenBank/DDBJ databases">
        <title>Complete genome sequence of Sulfurovum lithotrophicum ATCC BAA-797T.</title>
        <authorList>
            <person name="Ahn J."/>
            <person name="Park G."/>
            <person name="Jeon W."/>
            <person name="Jang Y."/>
            <person name="Jang M."/>
            <person name="Lee H."/>
            <person name="Lee H."/>
        </authorList>
    </citation>
    <scope>NUCLEOTIDE SEQUENCE [LARGE SCALE GENOMIC DNA]</scope>
    <source>
        <strain evidence="7">ATCC BAA-797 / 42BKT</strain>
    </source>
</reference>
<evidence type="ECO:0000313" key="6">
    <source>
        <dbReference type="EMBL" id="AKF24909.1"/>
    </source>
</evidence>
<evidence type="ECO:0000313" key="7">
    <source>
        <dbReference type="Proteomes" id="UP000034444"/>
    </source>
</evidence>
<comment type="subcellular location">
    <subcellularLocation>
        <location evidence="1">Membrane</location>
        <topology evidence="1">Multi-pass membrane protein</topology>
    </subcellularLocation>
</comment>